<reference evidence="2" key="1">
    <citation type="submission" date="2022-08" db="UniProtKB">
        <authorList>
            <consortium name="EnsemblMetazoa"/>
        </authorList>
    </citation>
    <scope>IDENTIFICATION</scope>
    <source>
        <strain evidence="2">05x7-T-G4-1.051#20</strain>
    </source>
</reference>
<feature type="compositionally biased region" description="Polar residues" evidence="1">
    <location>
        <begin position="51"/>
        <end position="60"/>
    </location>
</feature>
<evidence type="ECO:0000256" key="1">
    <source>
        <dbReference type="SAM" id="MobiDB-lite"/>
    </source>
</evidence>
<dbReference type="AlphaFoldDB" id="A0A8W8JY84"/>
<dbReference type="EnsemblMetazoa" id="G21069.1">
    <property type="protein sequence ID" value="G21069.1:cds"/>
    <property type="gene ID" value="G21069"/>
</dbReference>
<evidence type="ECO:0000313" key="3">
    <source>
        <dbReference type="Proteomes" id="UP000005408"/>
    </source>
</evidence>
<feature type="region of interest" description="Disordered" evidence="1">
    <location>
        <begin position="39"/>
        <end position="72"/>
    </location>
</feature>
<keyword evidence="3" id="KW-1185">Reference proteome</keyword>
<proteinExistence type="predicted"/>
<dbReference type="OrthoDB" id="6159517at2759"/>
<sequence>MADLEHNYRGLSIAENGYSLEMHAGNHRLNEIPERGFEENEMSQYAKASGLQGSRNSGYQNEDKYKESDKWNSRIPENPIQEHMEQHGENHQGRFGERSRIYEIPETGARKNDHLSKFEATDCIETGIRNDGGHGWNGGSYQQSRLHNQESALCYPAPNAQFIERGYGFPPNAQYIDRGDGFPQSNMHLQPGSTAWNTQVPLNVQYQTVGQPEGQKGKKEKKPRKVWWYTTSRVFSAALIITSLVSDWLEYSDMNDAIGDVKDKVGDSLTQEVCSKEPKEDETKQFLYFTIAGTVLAALQLANIIYQIVQNHRLPPDTDIRDWLDERTEVFLVNAFVKFPQSFLIHRYESNICLKCGTEINPKKIKGLFNGISSMASSIWRYFTYVKVSAGSGGSCSCSSLFEKCAARCGKCIKGFLLGCIKCLCPCCCCCIYCKTFLPCCCVYVICKNSKMSTESACKGGCKLCEPDSSSLLADLASFPTSLVAFLNVLRFIKYACTIDISLVSDFVYDTVIGCLWDEVFK</sequence>
<feature type="compositionally biased region" description="Basic and acidic residues" evidence="1">
    <location>
        <begin position="61"/>
        <end position="72"/>
    </location>
</feature>
<organism evidence="2 3">
    <name type="scientific">Magallana gigas</name>
    <name type="common">Pacific oyster</name>
    <name type="synonym">Crassostrea gigas</name>
    <dbReference type="NCBI Taxonomy" id="29159"/>
    <lineage>
        <taxon>Eukaryota</taxon>
        <taxon>Metazoa</taxon>
        <taxon>Spiralia</taxon>
        <taxon>Lophotrochozoa</taxon>
        <taxon>Mollusca</taxon>
        <taxon>Bivalvia</taxon>
        <taxon>Autobranchia</taxon>
        <taxon>Pteriomorphia</taxon>
        <taxon>Ostreida</taxon>
        <taxon>Ostreoidea</taxon>
        <taxon>Ostreidae</taxon>
        <taxon>Magallana</taxon>
    </lineage>
</organism>
<dbReference type="Proteomes" id="UP000005408">
    <property type="component" value="Unassembled WGS sequence"/>
</dbReference>
<evidence type="ECO:0000313" key="2">
    <source>
        <dbReference type="EnsemblMetazoa" id="G21069.1:cds"/>
    </source>
</evidence>
<protein>
    <submittedName>
        <fullName evidence="2">Uncharacterized protein</fullName>
    </submittedName>
</protein>
<accession>A0A8W8JY84</accession>
<name>A0A8W8JY84_MAGGI</name>